<dbReference type="PANTHER" id="PTHR43737">
    <property type="entry name" value="BLL7424 PROTEIN"/>
    <property type="match status" value="1"/>
</dbReference>
<protein>
    <submittedName>
        <fullName evidence="1">DUF1501 domain-containing protein</fullName>
    </submittedName>
</protein>
<keyword evidence="2" id="KW-1185">Reference proteome</keyword>
<proteinExistence type="predicted"/>
<accession>A0ABV8R9D0</accession>
<reference evidence="2" key="1">
    <citation type="journal article" date="2019" name="Int. J. Syst. Evol. Microbiol.">
        <title>The Global Catalogue of Microorganisms (GCM) 10K type strain sequencing project: providing services to taxonomists for standard genome sequencing and annotation.</title>
        <authorList>
            <consortium name="The Broad Institute Genomics Platform"/>
            <consortium name="The Broad Institute Genome Sequencing Center for Infectious Disease"/>
            <person name="Wu L."/>
            <person name="Ma J."/>
        </authorList>
    </citation>
    <scope>NUCLEOTIDE SEQUENCE [LARGE SCALE GENOMIC DNA]</scope>
    <source>
        <strain evidence="2">CECT 8655</strain>
    </source>
</reference>
<evidence type="ECO:0000313" key="2">
    <source>
        <dbReference type="Proteomes" id="UP001595826"/>
    </source>
</evidence>
<dbReference type="InterPro" id="IPR010869">
    <property type="entry name" value="DUF1501"/>
</dbReference>
<organism evidence="1 2">
    <name type="scientific">Polaribacter marinivivus</name>
    <dbReference type="NCBI Taxonomy" id="1524260"/>
    <lineage>
        <taxon>Bacteria</taxon>
        <taxon>Pseudomonadati</taxon>
        <taxon>Bacteroidota</taxon>
        <taxon>Flavobacteriia</taxon>
        <taxon>Flavobacteriales</taxon>
        <taxon>Flavobacteriaceae</taxon>
    </lineage>
</organism>
<evidence type="ECO:0000313" key="1">
    <source>
        <dbReference type="EMBL" id="MFC4267989.1"/>
    </source>
</evidence>
<dbReference type="EMBL" id="JBHSCY010000001">
    <property type="protein sequence ID" value="MFC4267989.1"/>
    <property type="molecule type" value="Genomic_DNA"/>
</dbReference>
<sequence length="396" mass="45448">MDRRDFLKQSSLASSLFFVPNFVKNIEYLSSQKINNKKLVIIQLSGGNDGLNTIIPYTNDIYYRSRPKLSIKKNNLLKVTDYLGFHESLQPLKNLYDQGYLSIINNVGYPNPNRSHFRSTDIWQTASGSKEHLTSGWVGRFLEQYNNNPYAAIELDDSLSLIMKGEKKNGIATKNARILYHNTNTPFFSKILKNQTEEHLSEHNLGYLYKTMIDAKSSAKYINETTKTYKTSQEYPNNAFCNQLKTTAEFINSNLDTKVYYISMGGFDTHVNQNIRHKKLLEVYSSAIEVFINDLKKNDTFKDTLILTFSEFGRRVKQNAAGGTDHGAANNVFIMGENLNKKGFYNEAPNLSNLDKNGDLIYQIDFREIYATILNNWLNVNENTILNNSFNKLNFI</sequence>
<dbReference type="RefSeq" id="WP_377408198.1">
    <property type="nucleotide sequence ID" value="NZ_JBHSCY010000001.1"/>
</dbReference>
<gene>
    <name evidence="1" type="ORF">ACFOWD_03635</name>
</gene>
<dbReference type="PANTHER" id="PTHR43737:SF1">
    <property type="entry name" value="DUF1501 DOMAIN-CONTAINING PROTEIN"/>
    <property type="match status" value="1"/>
</dbReference>
<dbReference type="Proteomes" id="UP001595826">
    <property type="component" value="Unassembled WGS sequence"/>
</dbReference>
<name>A0ABV8R9D0_9FLAO</name>
<dbReference type="Pfam" id="PF07394">
    <property type="entry name" value="DUF1501"/>
    <property type="match status" value="1"/>
</dbReference>
<comment type="caution">
    <text evidence="1">The sequence shown here is derived from an EMBL/GenBank/DDBJ whole genome shotgun (WGS) entry which is preliminary data.</text>
</comment>